<evidence type="ECO:0000313" key="2">
    <source>
        <dbReference type="EMBL" id="SQB15727.1"/>
    </source>
</evidence>
<proteinExistence type="predicted"/>
<dbReference type="EMBL" id="UAVW01000018">
    <property type="protein sequence ID" value="SQB15727.1"/>
    <property type="molecule type" value="Genomic_DNA"/>
</dbReference>
<protein>
    <recommendedName>
        <fullName evidence="5">Nucleotidyl transferase AbiEii/AbiGii toxin family protein</fullName>
    </recommendedName>
</protein>
<evidence type="ECO:0008006" key="5">
    <source>
        <dbReference type="Google" id="ProtNLM"/>
    </source>
</evidence>
<dbReference type="Proteomes" id="UP000095512">
    <property type="component" value="Unassembled WGS sequence"/>
</dbReference>
<reference evidence="2 4" key="2">
    <citation type="submission" date="2018-06" db="EMBL/GenBank/DDBJ databases">
        <authorList>
            <consortium name="Pathogen Informatics"/>
            <person name="Doyle S."/>
        </authorList>
    </citation>
    <scope>NUCLEOTIDE SEQUENCE [LARGE SCALE GENOMIC DNA]</scope>
    <source>
        <strain evidence="2 4">NCTC11224</strain>
    </source>
</reference>
<accession>A0A174UB69</accession>
<organism evidence="1 3">
    <name type="scientific">Enterocloster clostridioformis</name>
    <dbReference type="NCBI Taxonomy" id="1531"/>
    <lineage>
        <taxon>Bacteria</taxon>
        <taxon>Bacillati</taxon>
        <taxon>Bacillota</taxon>
        <taxon>Clostridia</taxon>
        <taxon>Lachnospirales</taxon>
        <taxon>Lachnospiraceae</taxon>
        <taxon>Enterocloster</taxon>
    </lineage>
</organism>
<dbReference type="EMBL" id="CZAB01000101">
    <property type="protein sequence ID" value="CUQ16985.1"/>
    <property type="molecule type" value="Genomic_DNA"/>
</dbReference>
<sequence length="251" mass="28972">MVNGIDIFREHFDNYKDQYTVIGGFACDLLMSDAGLDFRQTVDIDMVIIVEALTTEFAKAFWDFIEAGGYHTRQRSTGQPEFYRFIDPANPSYPKMIELFSRPQNHVELQADTHLIPLHIDDEVSSLSAILLNDDYYHFLLDGRTVTDGISILDAEHIIPLKMKAWLDLKSKKAQGFHVNSRDIRKHRLDVFRLFPLIREDLRISVPSSVGEDIQNFIAQIRETDIRLTDIGISRSKDSILDIYNNMYIVD</sequence>
<dbReference type="RefSeq" id="WP_057573069.1">
    <property type="nucleotide sequence ID" value="NZ_CATYWZ010000194.1"/>
</dbReference>
<dbReference type="Proteomes" id="UP000251853">
    <property type="component" value="Unassembled WGS sequence"/>
</dbReference>
<gene>
    <name evidence="1" type="ORF">ERS852480_05046</name>
    <name evidence="2" type="ORF">NCTC11224_04811</name>
</gene>
<keyword evidence="4" id="KW-1185">Reference proteome</keyword>
<reference evidence="1 3" key="1">
    <citation type="submission" date="2015-09" db="EMBL/GenBank/DDBJ databases">
        <authorList>
            <consortium name="Pathogen Informatics"/>
        </authorList>
    </citation>
    <scope>NUCLEOTIDE SEQUENCE [LARGE SCALE GENOMIC DNA]</scope>
    <source>
        <strain evidence="1 3">2789STDY5834865</strain>
    </source>
</reference>
<dbReference type="AlphaFoldDB" id="A0A174UB69"/>
<evidence type="ECO:0000313" key="3">
    <source>
        <dbReference type="Proteomes" id="UP000095512"/>
    </source>
</evidence>
<evidence type="ECO:0000313" key="4">
    <source>
        <dbReference type="Proteomes" id="UP000251853"/>
    </source>
</evidence>
<evidence type="ECO:0000313" key="1">
    <source>
        <dbReference type="EMBL" id="CUQ16985.1"/>
    </source>
</evidence>
<name>A0A174UB69_9FIRM</name>